<dbReference type="SMART" id="SM00647">
    <property type="entry name" value="IBR"/>
    <property type="match status" value="2"/>
</dbReference>
<dbReference type="PROSITE" id="PS51873">
    <property type="entry name" value="TRIAD"/>
    <property type="match status" value="1"/>
</dbReference>
<keyword evidence="11" id="KW-0833">Ubl conjugation pathway</keyword>
<keyword evidence="19" id="KW-1185">Reference proteome</keyword>
<accession>A0AAV0DQQ0</accession>
<dbReference type="PANTHER" id="PTHR11685">
    <property type="entry name" value="RBR FAMILY RING FINGER AND IBR DOMAIN-CONTAINING"/>
    <property type="match status" value="1"/>
</dbReference>
<evidence type="ECO:0000256" key="10">
    <source>
        <dbReference type="ARBA" id="ARBA00022771"/>
    </source>
</evidence>
<keyword evidence="7" id="KW-0808">Transferase</keyword>
<protein>
    <recommendedName>
        <fullName evidence="6">RBR-type E3 ubiquitin transferase</fullName>
        <ecNumber evidence="6">2.3.2.31</ecNumber>
    </recommendedName>
</protein>
<dbReference type="Pfam" id="PF22191">
    <property type="entry name" value="IBR_1"/>
    <property type="match status" value="1"/>
</dbReference>
<keyword evidence="12" id="KW-0862">Zinc</keyword>
<dbReference type="Gene3D" id="3.30.40.10">
    <property type="entry name" value="Zinc/RING finger domain, C3HC4 (zinc finger)"/>
    <property type="match status" value="1"/>
</dbReference>
<evidence type="ECO:0000313" key="19">
    <source>
        <dbReference type="Proteomes" id="UP001152523"/>
    </source>
</evidence>
<evidence type="ECO:0000256" key="7">
    <source>
        <dbReference type="ARBA" id="ARBA00022679"/>
    </source>
</evidence>
<evidence type="ECO:0000256" key="14">
    <source>
        <dbReference type="SAM" id="MobiDB-lite"/>
    </source>
</evidence>
<evidence type="ECO:0000256" key="13">
    <source>
        <dbReference type="PROSITE-ProRule" id="PRU00175"/>
    </source>
</evidence>
<evidence type="ECO:0000256" key="4">
    <source>
        <dbReference type="ARBA" id="ARBA00004906"/>
    </source>
</evidence>
<proteinExistence type="inferred from homology"/>
<organism evidence="17 19">
    <name type="scientific">Cuscuta epithymum</name>
    <dbReference type="NCBI Taxonomy" id="186058"/>
    <lineage>
        <taxon>Eukaryota</taxon>
        <taxon>Viridiplantae</taxon>
        <taxon>Streptophyta</taxon>
        <taxon>Embryophyta</taxon>
        <taxon>Tracheophyta</taxon>
        <taxon>Spermatophyta</taxon>
        <taxon>Magnoliopsida</taxon>
        <taxon>eudicotyledons</taxon>
        <taxon>Gunneridae</taxon>
        <taxon>Pentapetalae</taxon>
        <taxon>asterids</taxon>
        <taxon>lamiids</taxon>
        <taxon>Solanales</taxon>
        <taxon>Convolvulaceae</taxon>
        <taxon>Cuscuteae</taxon>
        <taxon>Cuscuta</taxon>
        <taxon>Cuscuta subgen. Cuscuta</taxon>
    </lineage>
</organism>
<reference evidence="17" key="1">
    <citation type="submission" date="2022-07" db="EMBL/GenBank/DDBJ databases">
        <authorList>
            <person name="Macas J."/>
            <person name="Novak P."/>
            <person name="Neumann P."/>
        </authorList>
    </citation>
    <scope>NUCLEOTIDE SEQUENCE</scope>
</reference>
<dbReference type="Gene3D" id="1.20.120.1750">
    <property type="match status" value="1"/>
</dbReference>
<dbReference type="GO" id="GO:0008270">
    <property type="term" value="F:zinc ion binding"/>
    <property type="evidence" value="ECO:0007669"/>
    <property type="project" value="UniProtKB-KW"/>
</dbReference>
<dbReference type="EC" id="2.3.2.31" evidence="6"/>
<evidence type="ECO:0000256" key="1">
    <source>
        <dbReference type="ARBA" id="ARBA00001798"/>
    </source>
</evidence>
<evidence type="ECO:0000313" key="18">
    <source>
        <dbReference type="EMBL" id="CAH9142512.1"/>
    </source>
</evidence>
<evidence type="ECO:0000256" key="6">
    <source>
        <dbReference type="ARBA" id="ARBA00012251"/>
    </source>
</evidence>
<evidence type="ECO:0000256" key="12">
    <source>
        <dbReference type="ARBA" id="ARBA00022833"/>
    </source>
</evidence>
<comment type="similarity">
    <text evidence="5">Belongs to the RBR family. Ariadne subfamily.</text>
</comment>
<feature type="region of interest" description="Disordered" evidence="14">
    <location>
        <begin position="482"/>
        <end position="517"/>
    </location>
</feature>
<evidence type="ECO:0000256" key="11">
    <source>
        <dbReference type="ARBA" id="ARBA00022786"/>
    </source>
</evidence>
<evidence type="ECO:0000259" key="15">
    <source>
        <dbReference type="PROSITE" id="PS50089"/>
    </source>
</evidence>
<dbReference type="EMBL" id="CAMAPF010001042">
    <property type="protein sequence ID" value="CAH9142512.1"/>
    <property type="molecule type" value="Genomic_DNA"/>
</dbReference>
<dbReference type="Proteomes" id="UP001152523">
    <property type="component" value="Unassembled WGS sequence"/>
</dbReference>
<dbReference type="InterPro" id="IPR002867">
    <property type="entry name" value="IBR_dom"/>
</dbReference>
<dbReference type="InterPro" id="IPR001841">
    <property type="entry name" value="Znf_RING"/>
</dbReference>
<dbReference type="GO" id="GO:0016567">
    <property type="term" value="P:protein ubiquitination"/>
    <property type="evidence" value="ECO:0007669"/>
    <property type="project" value="InterPro"/>
</dbReference>
<dbReference type="InterPro" id="IPR044066">
    <property type="entry name" value="TRIAD_supradom"/>
</dbReference>
<dbReference type="InterPro" id="IPR013083">
    <property type="entry name" value="Znf_RING/FYVE/PHD"/>
</dbReference>
<feature type="domain" description="RING-type" evidence="16">
    <location>
        <begin position="102"/>
        <end position="311"/>
    </location>
</feature>
<feature type="domain" description="RING-type" evidence="15">
    <location>
        <begin position="106"/>
        <end position="155"/>
    </location>
</feature>
<feature type="compositionally biased region" description="Basic residues" evidence="14">
    <location>
        <begin position="507"/>
        <end position="517"/>
    </location>
</feature>
<dbReference type="Pfam" id="PF19422">
    <property type="entry name" value="Ariadne"/>
    <property type="match status" value="1"/>
</dbReference>
<dbReference type="Pfam" id="PF01485">
    <property type="entry name" value="IBR"/>
    <property type="match status" value="1"/>
</dbReference>
<evidence type="ECO:0000256" key="5">
    <source>
        <dbReference type="ARBA" id="ARBA00005884"/>
    </source>
</evidence>
<evidence type="ECO:0000256" key="9">
    <source>
        <dbReference type="ARBA" id="ARBA00022737"/>
    </source>
</evidence>
<comment type="caution">
    <text evidence="17">The sequence shown here is derived from an EMBL/GenBank/DDBJ whole genome shotgun (WGS) entry which is preliminary data.</text>
</comment>
<dbReference type="GO" id="GO:0061630">
    <property type="term" value="F:ubiquitin protein ligase activity"/>
    <property type="evidence" value="ECO:0007669"/>
    <property type="project" value="UniProtKB-EC"/>
</dbReference>
<dbReference type="EMBL" id="CAMAPF010000138">
    <property type="protein sequence ID" value="CAH9106657.1"/>
    <property type="molecule type" value="Genomic_DNA"/>
</dbReference>
<evidence type="ECO:0000256" key="3">
    <source>
        <dbReference type="ARBA" id="ARBA00003976"/>
    </source>
</evidence>
<dbReference type="InterPro" id="IPR045840">
    <property type="entry name" value="Ariadne"/>
</dbReference>
<keyword evidence="9" id="KW-0677">Repeat</keyword>
<dbReference type="AlphaFoldDB" id="A0AAV0DQQ0"/>
<dbReference type="FunFam" id="3.30.40.10:FF:000019">
    <property type="entry name" value="RBR-type E3 ubiquitin transferase"/>
    <property type="match status" value="1"/>
</dbReference>
<gene>
    <name evidence="17" type="ORF">CEPIT_LOCUS17685</name>
    <name evidence="18" type="ORF">CEPIT_LOCUS39956</name>
</gene>
<comment type="pathway">
    <text evidence="4">Protein modification; protein ubiquitination.</text>
</comment>
<dbReference type="SUPFAM" id="SSF57850">
    <property type="entry name" value="RING/U-box"/>
    <property type="match status" value="3"/>
</dbReference>
<dbReference type="FunFam" id="1.20.120.1750:FF:000027">
    <property type="entry name" value="RBR-type E3 ubiquitin transferase"/>
    <property type="match status" value="1"/>
</dbReference>
<dbReference type="SMART" id="SM00184">
    <property type="entry name" value="RING"/>
    <property type="match status" value="2"/>
</dbReference>
<comment type="catalytic activity">
    <reaction evidence="1">
        <text>[E2 ubiquitin-conjugating enzyme]-S-ubiquitinyl-L-cysteine + [acceptor protein]-L-lysine = [E2 ubiquitin-conjugating enzyme]-L-cysteine + [acceptor protein]-N(6)-ubiquitinyl-L-lysine.</text>
        <dbReference type="EC" id="2.3.2.31"/>
    </reaction>
</comment>
<keyword evidence="10 13" id="KW-0863">Zinc-finger</keyword>
<evidence type="ECO:0000259" key="16">
    <source>
        <dbReference type="PROSITE" id="PS51873"/>
    </source>
</evidence>
<evidence type="ECO:0000313" key="17">
    <source>
        <dbReference type="EMBL" id="CAH9106657.1"/>
    </source>
</evidence>
<evidence type="ECO:0000256" key="2">
    <source>
        <dbReference type="ARBA" id="ARBA00001947"/>
    </source>
</evidence>
<comment type="function">
    <text evidence="3">Might act as an E3 ubiquitin-protein ligase, or as part of E3 complex, which accepts ubiquitin from specific E2 ubiquitin-conjugating enzymes and then transfers it to substrates.</text>
</comment>
<dbReference type="InterPro" id="IPR031127">
    <property type="entry name" value="E3_UB_ligase_RBR"/>
</dbReference>
<dbReference type="CDD" id="cd20346">
    <property type="entry name" value="BRcat_RBR_ANKIB1"/>
    <property type="match status" value="1"/>
</dbReference>
<dbReference type="PROSITE" id="PS50089">
    <property type="entry name" value="ZF_RING_2"/>
    <property type="match status" value="1"/>
</dbReference>
<sequence length="517" mass="60014">MAYSKFDDNLEFDDDIGADSSGKIDYSLLKEEEIWLLQEDDVNEISSALYLPRGEARVLLLMHDWSVSRVLENWFSDEERVRKAAGLLPVDQISQIRFPENDEFRCKICFDNYPLGLKTVASCGCGHVFCVGCFESWIHSLISDGPGSLFRLRCPEVDCNAAVPEEILESVARDEDKIKYRRFLLRSYVEQNQIIKWCPGPGCDYAVKFDTWNTENCGVECECTTAFCWKCTEDSHHPVDCDTVRRWMVKATSESENLNWILANSKPCPRCKRAIEKNNGCMHMTCIAPCHYQFCWICLKSWENHGCNRWERAEGTALTDDEKMQEKAKLTWKKYMHFFARWEANDRSRKTAVADLRKVRQDSAAPYACSSQLQNTSLRQIVEEAWEQIVECRRMLKWTYAYGYYLPEDENEAARRQLFEYSQGEAESMLERLHRCAETELAEIREEEEKEDGGSVEAFRRKLVNLTRITKHFFDKLGAELENNPLSHEDPLPSKKGGKPSSANKIRFSKTKKKRQP</sequence>
<keyword evidence="8" id="KW-0479">Metal-binding</keyword>
<name>A0AAV0DQQ0_9ASTE</name>
<comment type="cofactor">
    <cofactor evidence="2">
        <name>Zn(2+)</name>
        <dbReference type="ChEBI" id="CHEBI:29105"/>
    </cofactor>
</comment>
<evidence type="ECO:0000256" key="8">
    <source>
        <dbReference type="ARBA" id="ARBA00022723"/>
    </source>
</evidence>